<dbReference type="OrthoDB" id="512027at2759"/>
<dbReference type="SUPFAM" id="SSF50985">
    <property type="entry name" value="RCC1/BLIP-II"/>
    <property type="match status" value="1"/>
</dbReference>
<feature type="repeat" description="RCC1" evidence="3">
    <location>
        <begin position="40"/>
        <end position="96"/>
    </location>
</feature>
<feature type="chain" id="PRO_5002672275" description="RCC1-like domain-containing protein" evidence="4">
    <location>
        <begin position="35"/>
        <end position="332"/>
    </location>
</feature>
<dbReference type="HOGENOM" id="CLU_837811_0_0_1"/>
<dbReference type="KEGG" id="olu:OSTLU_28587"/>
<name>A4SAJ0_OSTLU</name>
<protein>
    <recommendedName>
        <fullName evidence="5">RCC1-like domain-containing protein</fullName>
    </recommendedName>
</protein>
<accession>A4SAJ0</accession>
<dbReference type="RefSeq" id="XP_001422396.1">
    <property type="nucleotide sequence ID" value="XM_001422359.1"/>
</dbReference>
<keyword evidence="4" id="KW-0732">Signal</keyword>
<dbReference type="InterPro" id="IPR058923">
    <property type="entry name" value="RCC1-like_dom"/>
</dbReference>
<keyword evidence="2" id="KW-0677">Repeat</keyword>
<evidence type="ECO:0000256" key="3">
    <source>
        <dbReference type="PROSITE-ProRule" id="PRU00235"/>
    </source>
</evidence>
<feature type="repeat" description="RCC1" evidence="3">
    <location>
        <begin position="199"/>
        <end position="266"/>
    </location>
</feature>
<feature type="domain" description="RCC1-like" evidence="5">
    <location>
        <begin position="41"/>
        <end position="313"/>
    </location>
</feature>
<dbReference type="PANTHER" id="PTHR45982:SF1">
    <property type="entry name" value="REGULATOR OF CHROMOSOME CONDENSATION"/>
    <property type="match status" value="1"/>
</dbReference>
<evidence type="ECO:0000256" key="4">
    <source>
        <dbReference type="SAM" id="SignalP"/>
    </source>
</evidence>
<dbReference type="STRING" id="436017.A4SAJ0"/>
<feature type="signal peptide" evidence="4">
    <location>
        <begin position="1"/>
        <end position="34"/>
    </location>
</feature>
<dbReference type="EMBL" id="CP000599">
    <property type="protein sequence ID" value="ABP00713.1"/>
    <property type="molecule type" value="Genomic_DNA"/>
</dbReference>
<organism evidence="6 7">
    <name type="scientific">Ostreococcus lucimarinus (strain CCE9901)</name>
    <dbReference type="NCBI Taxonomy" id="436017"/>
    <lineage>
        <taxon>Eukaryota</taxon>
        <taxon>Viridiplantae</taxon>
        <taxon>Chlorophyta</taxon>
        <taxon>Mamiellophyceae</taxon>
        <taxon>Mamiellales</taxon>
        <taxon>Bathycoccaceae</taxon>
        <taxon>Ostreococcus</taxon>
    </lineage>
</organism>
<dbReference type="eggNOG" id="KOG0941">
    <property type="taxonomic scope" value="Eukaryota"/>
</dbReference>
<proteinExistence type="predicted"/>
<dbReference type="Gene3D" id="2.130.10.30">
    <property type="entry name" value="Regulator of chromosome condensation 1/beta-lactamase-inhibitor protein II"/>
    <property type="match status" value="1"/>
</dbReference>
<evidence type="ECO:0000313" key="7">
    <source>
        <dbReference type="Proteomes" id="UP000001568"/>
    </source>
</evidence>
<dbReference type="Pfam" id="PF25390">
    <property type="entry name" value="WD40_RLD"/>
    <property type="match status" value="1"/>
</dbReference>
<dbReference type="PRINTS" id="PR00633">
    <property type="entry name" value="RCCNDNSATION"/>
</dbReference>
<dbReference type="GeneID" id="5006500"/>
<sequence length="332" mass="34299">MGARARARDARRTTRAFVAILALALRAATTPAAGTTLRWRKLHAWGENKLGEQGRGTATSAGTCAEGELPELGWDLNETVSRVVAGLDHAVALTARGEAYAWGSNRCGQLGTGDFIDALTPQRILSSHTIVDVAVGVEHTLALASDGALLAFGCNTRGALGIGSANLGRHATPQTVTSAETFTAIAAAGAHSVGLTEQGAVYTWGANNQGQLGLGGCVFPGGPGRDPCLNDVHTPTKVLVMNDGLVLPPIKLIAAGGGTLAGVARVPIGGHTVAVAKLDNSVYAWGDNFAGQLGVPQVYFNASSSAYFNNTPTYTPNKVRRIFLAQDAHLIN</sequence>
<gene>
    <name evidence="6" type="ORF">OSTLU_28587</name>
</gene>
<keyword evidence="1" id="KW-0344">Guanine-nucleotide releasing factor</keyword>
<evidence type="ECO:0000256" key="2">
    <source>
        <dbReference type="ARBA" id="ARBA00022737"/>
    </source>
</evidence>
<dbReference type="InterPro" id="IPR000408">
    <property type="entry name" value="Reg_chr_condens"/>
</dbReference>
<evidence type="ECO:0000256" key="1">
    <source>
        <dbReference type="ARBA" id="ARBA00022658"/>
    </source>
</evidence>
<dbReference type="InterPro" id="IPR051553">
    <property type="entry name" value="Ran_GTPase-activating"/>
</dbReference>
<keyword evidence="7" id="KW-1185">Reference proteome</keyword>
<dbReference type="PANTHER" id="PTHR45982">
    <property type="entry name" value="REGULATOR OF CHROMOSOME CONDENSATION"/>
    <property type="match status" value="1"/>
</dbReference>
<dbReference type="InterPro" id="IPR009091">
    <property type="entry name" value="RCC1/BLIP-II"/>
</dbReference>
<evidence type="ECO:0000259" key="5">
    <source>
        <dbReference type="Pfam" id="PF25390"/>
    </source>
</evidence>
<reference evidence="6 7" key="1">
    <citation type="journal article" date="2007" name="Proc. Natl. Acad. Sci. U.S.A.">
        <title>The tiny eukaryote Ostreococcus provides genomic insights into the paradox of plankton speciation.</title>
        <authorList>
            <person name="Palenik B."/>
            <person name="Grimwood J."/>
            <person name="Aerts A."/>
            <person name="Rouze P."/>
            <person name="Salamov A."/>
            <person name="Putnam N."/>
            <person name="Dupont C."/>
            <person name="Jorgensen R."/>
            <person name="Derelle E."/>
            <person name="Rombauts S."/>
            <person name="Zhou K."/>
            <person name="Otillar R."/>
            <person name="Merchant S.S."/>
            <person name="Podell S."/>
            <person name="Gaasterland T."/>
            <person name="Napoli C."/>
            <person name="Gendler K."/>
            <person name="Manuell A."/>
            <person name="Tai V."/>
            <person name="Vallon O."/>
            <person name="Piganeau G."/>
            <person name="Jancek S."/>
            <person name="Heijde M."/>
            <person name="Jabbari K."/>
            <person name="Bowler C."/>
            <person name="Lohr M."/>
            <person name="Robbens S."/>
            <person name="Werner G."/>
            <person name="Dubchak I."/>
            <person name="Pazour G.J."/>
            <person name="Ren Q."/>
            <person name="Paulsen I."/>
            <person name="Delwiche C."/>
            <person name="Schmutz J."/>
            <person name="Rokhsar D."/>
            <person name="Van de Peer Y."/>
            <person name="Moreau H."/>
            <person name="Grigoriev I.V."/>
        </authorList>
    </citation>
    <scope>NUCLEOTIDE SEQUENCE [LARGE SCALE GENOMIC DNA]</scope>
    <source>
        <strain evidence="6 7">CCE9901</strain>
    </source>
</reference>
<dbReference type="PROSITE" id="PS50012">
    <property type="entry name" value="RCC1_3"/>
    <property type="match status" value="4"/>
</dbReference>
<dbReference type="Gramene" id="ABP00713">
    <property type="protein sequence ID" value="ABP00713"/>
    <property type="gene ID" value="OSTLU_28587"/>
</dbReference>
<feature type="repeat" description="RCC1" evidence="3">
    <location>
        <begin position="97"/>
        <end position="146"/>
    </location>
</feature>
<feature type="repeat" description="RCC1" evidence="3">
    <location>
        <begin position="147"/>
        <end position="198"/>
    </location>
</feature>
<dbReference type="Proteomes" id="UP000001568">
    <property type="component" value="Chromosome 19"/>
</dbReference>
<evidence type="ECO:0000313" key="6">
    <source>
        <dbReference type="EMBL" id="ABP00713.1"/>
    </source>
</evidence>
<dbReference type="AlphaFoldDB" id="A4SAJ0"/>